<dbReference type="Pfam" id="PF09852">
    <property type="entry name" value="DUF2079"/>
    <property type="match status" value="1"/>
</dbReference>
<accession>A0A1F6GKR6</accession>
<comment type="caution">
    <text evidence="2">The sequence shown here is derived from an EMBL/GenBank/DDBJ whole genome shotgun (WGS) entry which is preliminary data.</text>
</comment>
<keyword evidence="1" id="KW-0812">Transmembrane</keyword>
<organism evidence="2 3">
    <name type="scientific">Candidatus Kuenenbacteria bacterium RIFCSPHIGHO2_12_FULL_42_14</name>
    <dbReference type="NCBI Taxonomy" id="1798563"/>
    <lineage>
        <taxon>Bacteria</taxon>
        <taxon>Candidatus Kueneniibacteriota</taxon>
    </lineage>
</organism>
<keyword evidence="1" id="KW-0472">Membrane</keyword>
<feature type="transmembrane region" description="Helical" evidence="1">
    <location>
        <begin position="359"/>
        <end position="378"/>
    </location>
</feature>
<feature type="transmembrane region" description="Helical" evidence="1">
    <location>
        <begin position="154"/>
        <end position="174"/>
    </location>
</feature>
<dbReference type="InterPro" id="IPR018650">
    <property type="entry name" value="STSV1_Orf64"/>
</dbReference>
<evidence type="ECO:0008006" key="4">
    <source>
        <dbReference type="Google" id="ProtNLM"/>
    </source>
</evidence>
<evidence type="ECO:0000313" key="2">
    <source>
        <dbReference type="EMBL" id="OGG98714.1"/>
    </source>
</evidence>
<keyword evidence="1" id="KW-1133">Transmembrane helix</keyword>
<feature type="transmembrane region" description="Helical" evidence="1">
    <location>
        <begin position="75"/>
        <end position="95"/>
    </location>
</feature>
<feature type="transmembrane region" description="Helical" evidence="1">
    <location>
        <begin position="303"/>
        <end position="322"/>
    </location>
</feature>
<feature type="transmembrane region" description="Helical" evidence="1">
    <location>
        <begin position="328"/>
        <end position="347"/>
    </location>
</feature>
<feature type="transmembrane region" description="Helical" evidence="1">
    <location>
        <begin position="181"/>
        <end position="197"/>
    </location>
</feature>
<evidence type="ECO:0000256" key="1">
    <source>
        <dbReference type="SAM" id="Phobius"/>
    </source>
</evidence>
<reference evidence="2 3" key="1">
    <citation type="journal article" date="2016" name="Nat. Commun.">
        <title>Thousands of microbial genomes shed light on interconnected biogeochemical processes in an aquifer system.</title>
        <authorList>
            <person name="Anantharaman K."/>
            <person name="Brown C.T."/>
            <person name="Hug L.A."/>
            <person name="Sharon I."/>
            <person name="Castelle C.J."/>
            <person name="Probst A.J."/>
            <person name="Thomas B.C."/>
            <person name="Singh A."/>
            <person name="Wilkins M.J."/>
            <person name="Karaoz U."/>
            <person name="Brodie E.L."/>
            <person name="Williams K.H."/>
            <person name="Hubbard S.S."/>
            <person name="Banfield J.F."/>
        </authorList>
    </citation>
    <scope>NUCLEOTIDE SEQUENCE [LARGE SCALE GENOMIC DNA]</scope>
</reference>
<proteinExistence type="predicted"/>
<name>A0A1F6GKR6_9BACT</name>
<sequence length="657" mass="74593">MVGAYAIAISLVCLWKYHQLLYNGLDLAIYNNALWNTAHGNWFWSTIQGHNYFGDHFEPILILLLPLYSLWQSPILLLILQTIFLGLAAWPIYLISAEVLNGRWEFISNQNKTPFNRGTAAELKTEPLRKNNVLALSIACLWLINPLVHNVNLFEFHAIAFLPFLFFWLFYFYLKLKEQPATKKVFSCFCVFVFLCLMVREDVAFIILAFLIIAWIDAFSNKNKNLLRITSYGLLITITYCLASFKIISQLSPAGFSPFSYYYDWLGQDWGEIFKHILTIANLEMALGLLAPFLFLPLIRPQYLWLAVIPLGQIILSAAGGGALAWQIHYGALFLPALVLAFIFGFKKTQIWVAKKIQSQYLLLAVIIIFNLALWPSFGPFSGKAAPISNKQVVNGLIKKIEPAASMLASYEFLPNLSGRQEIYALNYFFLGKQQFGAADYVLSKKPEYILINFDDLIGFDLHLANLNWSAKYYPAGAARLRELLKDYGIVALENNVALFKKNYPSDRSLYSINNQQPAISNQNEFNFDNKIKLTNYGLQIIPLRGISRRETDHKLFLSLTLEPLQPMGKDYQIILNDGTNKKILPLAYGLYPTSQWQVGGKITISYQLDWPVMENKSIGLELGKLYGGLEIGKLRSTVTVIDGAEKLGEAVKLKLE</sequence>
<gene>
    <name evidence="2" type="ORF">A3E04_00145</name>
</gene>
<dbReference type="EMBL" id="MFMY01000041">
    <property type="protein sequence ID" value="OGG98714.1"/>
    <property type="molecule type" value="Genomic_DNA"/>
</dbReference>
<protein>
    <recommendedName>
        <fullName evidence="4">DUF2079 domain-containing protein</fullName>
    </recommendedName>
</protein>
<evidence type="ECO:0000313" key="3">
    <source>
        <dbReference type="Proteomes" id="UP000176968"/>
    </source>
</evidence>
<feature type="transmembrane region" description="Helical" evidence="1">
    <location>
        <begin position="232"/>
        <end position="253"/>
    </location>
</feature>
<feature type="transmembrane region" description="Helical" evidence="1">
    <location>
        <begin position="273"/>
        <end position="296"/>
    </location>
</feature>
<dbReference type="AlphaFoldDB" id="A0A1F6GKR6"/>
<feature type="transmembrane region" description="Helical" evidence="1">
    <location>
        <begin position="203"/>
        <end position="220"/>
    </location>
</feature>
<dbReference type="Proteomes" id="UP000176968">
    <property type="component" value="Unassembled WGS sequence"/>
</dbReference>